<dbReference type="HOGENOM" id="CLU_1920098_0_0_1"/>
<dbReference type="AlphaFoldDB" id="A0A0D9XNY1"/>
<organism evidence="2 3">
    <name type="scientific">Leersia perrieri</name>
    <dbReference type="NCBI Taxonomy" id="77586"/>
    <lineage>
        <taxon>Eukaryota</taxon>
        <taxon>Viridiplantae</taxon>
        <taxon>Streptophyta</taxon>
        <taxon>Embryophyta</taxon>
        <taxon>Tracheophyta</taxon>
        <taxon>Spermatophyta</taxon>
        <taxon>Magnoliopsida</taxon>
        <taxon>Liliopsida</taxon>
        <taxon>Poales</taxon>
        <taxon>Poaceae</taxon>
        <taxon>BOP clade</taxon>
        <taxon>Oryzoideae</taxon>
        <taxon>Oryzeae</taxon>
        <taxon>Oryzinae</taxon>
        <taxon>Leersia</taxon>
    </lineage>
</organism>
<name>A0A0D9XNY1_9ORYZ</name>
<feature type="compositionally biased region" description="Polar residues" evidence="1">
    <location>
        <begin position="122"/>
        <end position="132"/>
    </location>
</feature>
<keyword evidence="3" id="KW-1185">Reference proteome</keyword>
<protein>
    <submittedName>
        <fullName evidence="2">Uncharacterized protein</fullName>
    </submittedName>
</protein>
<evidence type="ECO:0000313" key="2">
    <source>
        <dbReference type="EnsemblPlants" id="LPERR11G02230.1"/>
    </source>
</evidence>
<accession>A0A0D9XNY1</accession>
<dbReference type="EnsemblPlants" id="LPERR11G02230.1">
    <property type="protein sequence ID" value="LPERR11G02230.1"/>
    <property type="gene ID" value="LPERR11G02230"/>
</dbReference>
<evidence type="ECO:0000256" key="1">
    <source>
        <dbReference type="SAM" id="MobiDB-lite"/>
    </source>
</evidence>
<sequence>MLYFHLAITSNATTIMEWASSQPRSPHNLFHLDNYMSNSPSHTRSTSSTVGCGQAKPSALIDYEELAVDMQGQVRLLVEFVGRAFTVEQNSGALHGTQPPPPPVTFSDDDGHRWSALHPSSLAPTLSPTFGG</sequence>
<dbReference type="Proteomes" id="UP000032180">
    <property type="component" value="Chromosome 11"/>
</dbReference>
<evidence type="ECO:0000313" key="3">
    <source>
        <dbReference type="Proteomes" id="UP000032180"/>
    </source>
</evidence>
<reference evidence="3" key="2">
    <citation type="submission" date="2013-12" db="EMBL/GenBank/DDBJ databases">
        <authorList>
            <person name="Yu Y."/>
            <person name="Lee S."/>
            <person name="de Baynast K."/>
            <person name="Wissotski M."/>
            <person name="Liu L."/>
            <person name="Talag J."/>
            <person name="Goicoechea J."/>
            <person name="Angelova A."/>
            <person name="Jetty R."/>
            <person name="Kudrna D."/>
            <person name="Golser W."/>
            <person name="Rivera L."/>
            <person name="Zhang J."/>
            <person name="Wing R."/>
        </authorList>
    </citation>
    <scope>NUCLEOTIDE SEQUENCE</scope>
</reference>
<reference evidence="2 3" key="1">
    <citation type="submission" date="2012-08" db="EMBL/GenBank/DDBJ databases">
        <title>Oryza genome evolution.</title>
        <authorList>
            <person name="Wing R.A."/>
        </authorList>
    </citation>
    <scope>NUCLEOTIDE SEQUENCE</scope>
</reference>
<feature type="region of interest" description="Disordered" evidence="1">
    <location>
        <begin position="90"/>
        <end position="132"/>
    </location>
</feature>
<proteinExistence type="predicted"/>
<dbReference type="Gramene" id="LPERR11G02230.1">
    <property type="protein sequence ID" value="LPERR11G02230.1"/>
    <property type="gene ID" value="LPERR11G02230"/>
</dbReference>
<reference evidence="2" key="3">
    <citation type="submission" date="2015-04" db="UniProtKB">
        <authorList>
            <consortium name="EnsemblPlants"/>
        </authorList>
    </citation>
    <scope>IDENTIFICATION</scope>
</reference>